<comment type="caution">
    <text evidence="1">The sequence shown here is derived from an EMBL/GenBank/DDBJ whole genome shotgun (WGS) entry which is preliminary data.</text>
</comment>
<gene>
    <name evidence="1" type="ORF">ZOSMA_22G01330</name>
</gene>
<name>A0A0K9PIE3_ZOSMR</name>
<evidence type="ECO:0000313" key="2">
    <source>
        <dbReference type="Proteomes" id="UP000036987"/>
    </source>
</evidence>
<accession>A0A0K9PIE3</accession>
<keyword evidence="2" id="KW-1185">Reference proteome</keyword>
<dbReference type="EMBL" id="LFYR01000811">
    <property type="protein sequence ID" value="KMZ68838.1"/>
    <property type="molecule type" value="Genomic_DNA"/>
</dbReference>
<reference evidence="2" key="1">
    <citation type="journal article" date="2016" name="Nature">
        <title>The genome of the seagrass Zostera marina reveals angiosperm adaptation to the sea.</title>
        <authorList>
            <person name="Olsen J.L."/>
            <person name="Rouze P."/>
            <person name="Verhelst B."/>
            <person name="Lin Y.-C."/>
            <person name="Bayer T."/>
            <person name="Collen J."/>
            <person name="Dattolo E."/>
            <person name="De Paoli E."/>
            <person name="Dittami S."/>
            <person name="Maumus F."/>
            <person name="Michel G."/>
            <person name="Kersting A."/>
            <person name="Lauritano C."/>
            <person name="Lohaus R."/>
            <person name="Toepel M."/>
            <person name="Tonon T."/>
            <person name="Vanneste K."/>
            <person name="Amirebrahimi M."/>
            <person name="Brakel J."/>
            <person name="Bostroem C."/>
            <person name="Chovatia M."/>
            <person name="Grimwood J."/>
            <person name="Jenkins J.W."/>
            <person name="Jueterbock A."/>
            <person name="Mraz A."/>
            <person name="Stam W.T."/>
            <person name="Tice H."/>
            <person name="Bornberg-Bauer E."/>
            <person name="Green P.J."/>
            <person name="Pearson G.A."/>
            <person name="Procaccini G."/>
            <person name="Duarte C.M."/>
            <person name="Schmutz J."/>
            <person name="Reusch T.B.H."/>
            <person name="Van de Peer Y."/>
        </authorList>
    </citation>
    <scope>NUCLEOTIDE SEQUENCE [LARGE SCALE GENOMIC DNA]</scope>
    <source>
        <strain evidence="2">cv. Finnish</strain>
    </source>
</reference>
<evidence type="ECO:0000313" key="1">
    <source>
        <dbReference type="EMBL" id="KMZ68838.1"/>
    </source>
</evidence>
<proteinExistence type="predicted"/>
<organism evidence="1 2">
    <name type="scientific">Zostera marina</name>
    <name type="common">Eelgrass</name>
    <dbReference type="NCBI Taxonomy" id="29655"/>
    <lineage>
        <taxon>Eukaryota</taxon>
        <taxon>Viridiplantae</taxon>
        <taxon>Streptophyta</taxon>
        <taxon>Embryophyta</taxon>
        <taxon>Tracheophyta</taxon>
        <taxon>Spermatophyta</taxon>
        <taxon>Magnoliopsida</taxon>
        <taxon>Liliopsida</taxon>
        <taxon>Zosteraceae</taxon>
        <taxon>Zostera</taxon>
    </lineage>
</organism>
<dbReference type="Proteomes" id="UP000036987">
    <property type="component" value="Unassembled WGS sequence"/>
</dbReference>
<sequence>MDGGQWSSGSRRNYNLRDTVAQSQGLLCRPLGERQTHFLPSSFSTIRNGGNAISGFELENAVTDKISR</sequence>
<protein>
    <submittedName>
        <fullName evidence="1">Uncharacterized protein</fullName>
    </submittedName>
</protein>
<dbReference type="AlphaFoldDB" id="A0A0K9PIE3"/>